<dbReference type="AlphaFoldDB" id="A0A0M2SWU5"/>
<gene>
    <name evidence="3" type="ORF">WQ57_10295</name>
</gene>
<dbReference type="InterPro" id="IPR004679">
    <property type="entry name" value="2-OHcarboxylate_transport"/>
</dbReference>
<keyword evidence="1 2" id="KW-0472">Membrane</keyword>
<evidence type="ECO:0008006" key="5">
    <source>
        <dbReference type="Google" id="ProtNLM"/>
    </source>
</evidence>
<feature type="transmembrane region" description="Helical" evidence="2">
    <location>
        <begin position="363"/>
        <end position="390"/>
    </location>
</feature>
<feature type="transmembrane region" description="Helical" evidence="2">
    <location>
        <begin position="75"/>
        <end position="97"/>
    </location>
</feature>
<feature type="transmembrane region" description="Helical" evidence="2">
    <location>
        <begin position="172"/>
        <end position="190"/>
    </location>
</feature>
<feature type="transmembrane region" description="Helical" evidence="2">
    <location>
        <begin position="50"/>
        <end position="68"/>
    </location>
</feature>
<dbReference type="GO" id="GO:0008514">
    <property type="term" value="F:organic anion transmembrane transporter activity"/>
    <property type="evidence" value="ECO:0007669"/>
    <property type="project" value="InterPro"/>
</dbReference>
<dbReference type="OrthoDB" id="8584824at2"/>
<keyword evidence="4" id="KW-1185">Reference proteome</keyword>
<organism evidence="3 4">
    <name type="scientific">Mesobacillus campisalis</name>
    <dbReference type="NCBI Taxonomy" id="1408103"/>
    <lineage>
        <taxon>Bacteria</taxon>
        <taxon>Bacillati</taxon>
        <taxon>Bacillota</taxon>
        <taxon>Bacilli</taxon>
        <taxon>Bacillales</taxon>
        <taxon>Bacillaceae</taxon>
        <taxon>Mesobacillus</taxon>
    </lineage>
</organism>
<dbReference type="PANTHER" id="PTHR40033">
    <property type="entry name" value="NA(+)-MALATE SYMPORTER"/>
    <property type="match status" value="1"/>
</dbReference>
<feature type="transmembrane region" description="Helical" evidence="2">
    <location>
        <begin position="211"/>
        <end position="232"/>
    </location>
</feature>
<feature type="transmembrane region" description="Helical" evidence="2">
    <location>
        <begin position="109"/>
        <end position="131"/>
    </location>
</feature>
<name>A0A0M2SWU5_9BACI</name>
<proteinExistence type="inferred from homology"/>
<keyword evidence="1" id="KW-0813">Transport</keyword>
<evidence type="ECO:0000256" key="1">
    <source>
        <dbReference type="PIRNR" id="PIRNR005348"/>
    </source>
</evidence>
<dbReference type="GO" id="GO:0005886">
    <property type="term" value="C:plasma membrane"/>
    <property type="evidence" value="ECO:0007669"/>
    <property type="project" value="UniProtKB-SubCell"/>
</dbReference>
<dbReference type="Pfam" id="PF03390">
    <property type="entry name" value="2HCT"/>
    <property type="match status" value="1"/>
</dbReference>
<comment type="caution">
    <text evidence="3">The sequence shown here is derived from an EMBL/GenBank/DDBJ whole genome shotgun (WGS) entry which is preliminary data.</text>
</comment>
<keyword evidence="2" id="KW-1133">Transmembrane helix</keyword>
<reference evidence="3 4" key="1">
    <citation type="submission" date="2015-04" db="EMBL/GenBank/DDBJ databases">
        <title>Taxonomic description and genome sequence of Bacillus campisalis sp. nov., a novel member of the genus Bacillus isolated from solar saltern.</title>
        <authorList>
            <person name="Mathan Kumar R."/>
            <person name="Kaur G."/>
            <person name="Kumar A."/>
            <person name="Singh N.K."/>
            <person name="Kaur N."/>
            <person name="Kumar N."/>
            <person name="Mayilraj S."/>
        </authorList>
    </citation>
    <scope>NUCLEOTIDE SEQUENCE [LARGE SCALE GENOMIC DNA]</scope>
    <source>
        <strain evidence="3 4">SA2-6</strain>
    </source>
</reference>
<feature type="transmembrane region" description="Helical" evidence="2">
    <location>
        <begin position="300"/>
        <end position="321"/>
    </location>
</feature>
<dbReference type="EMBL" id="LAYY01000009">
    <property type="protein sequence ID" value="KKK38186.1"/>
    <property type="molecule type" value="Genomic_DNA"/>
</dbReference>
<comment type="similarity">
    <text evidence="1">Belongs to the 2-hydroxycarboxylate transporter (2-HCT) (TC 2.A.24) family.</text>
</comment>
<dbReference type="PANTHER" id="PTHR40033:SF1">
    <property type="entry name" value="CITRATE-SODIUM SYMPORTER"/>
    <property type="match status" value="1"/>
</dbReference>
<feature type="transmembrane region" description="Helical" evidence="2">
    <location>
        <begin position="269"/>
        <end position="288"/>
    </location>
</feature>
<feature type="transmembrane region" description="Helical" evidence="2">
    <location>
        <begin position="24"/>
        <end position="44"/>
    </location>
</feature>
<dbReference type="GO" id="GO:0015293">
    <property type="term" value="F:symporter activity"/>
    <property type="evidence" value="ECO:0007669"/>
    <property type="project" value="UniProtKB-UniRule"/>
</dbReference>
<dbReference type="RefSeq" id="WP_046523662.1">
    <property type="nucleotide sequence ID" value="NZ_LAYY01000009.1"/>
</dbReference>
<protein>
    <recommendedName>
        <fullName evidence="5">Citrate:sodium symporter</fullName>
    </recommendedName>
</protein>
<dbReference type="Proteomes" id="UP000034166">
    <property type="component" value="Unassembled WGS sequence"/>
</dbReference>
<keyword evidence="2" id="KW-0812">Transmembrane</keyword>
<feature type="transmembrane region" description="Helical" evidence="2">
    <location>
        <begin position="143"/>
        <end position="166"/>
    </location>
</feature>
<feature type="transmembrane region" description="Helical" evidence="2">
    <location>
        <begin position="426"/>
        <end position="446"/>
    </location>
</feature>
<keyword evidence="1" id="KW-1003">Cell membrane</keyword>
<dbReference type="PATRIC" id="fig|1408103.3.peg.2319"/>
<dbReference type="PIRSF" id="PIRSF005348">
    <property type="entry name" value="YxkH"/>
    <property type="match status" value="1"/>
</dbReference>
<evidence type="ECO:0000256" key="2">
    <source>
        <dbReference type="SAM" id="Phobius"/>
    </source>
</evidence>
<sequence length="447" mass="47018">MGDLTKQAVVETVGLNPKPKVKIAGINAPIFLAIVVVLLVGIYMEILPHNMASGLIVAMVIGMLLMWIGDQIPVFNTFGGGPILCILIPALFIYLGILPESVGTLTDGFYNELGFSDFAVTGIIVGSILSMDRKMLMKIGLRFFIPLLGAVVSAMLIGGLVGHLIGFGFGETIFYVVGPIMGGGMAAGAVPMSEIFAASSGESAGDILAKIAPAVMVGNMICIFAAGGLNGLGKRSKKKNFSGNGDLLRLEKGGNTVDLKGQDFSMFPFSINSLIIGMIIATTIFVFGKIVAELIPTFHSYVWIILCAAALKIFNVLPAHIEKGAEDWYELITKAWVPVILVSISAGMIDFSSVIEIVTNPSYISLTVLTVVIATLSAGFFGLLVGFYFVESAISAGIGMADMGGSGDVAVLSAAERMNLMPFLQISSRIGGAIMLVILSIIAPFLM</sequence>
<evidence type="ECO:0000313" key="4">
    <source>
        <dbReference type="Proteomes" id="UP000034166"/>
    </source>
</evidence>
<evidence type="ECO:0000313" key="3">
    <source>
        <dbReference type="EMBL" id="KKK38186.1"/>
    </source>
</evidence>
<feature type="transmembrane region" description="Helical" evidence="2">
    <location>
        <begin position="333"/>
        <end position="351"/>
    </location>
</feature>
<comment type="subcellular location">
    <subcellularLocation>
        <location evidence="1">Cell membrane</location>
    </subcellularLocation>
</comment>
<keyword evidence="1" id="KW-0769">Symport</keyword>
<accession>A0A0M2SWU5</accession>